<protein>
    <submittedName>
        <fullName evidence="2">Uncharacterized protein</fullName>
    </submittedName>
</protein>
<dbReference type="Proteomes" id="UP000670947">
    <property type="component" value="Unassembled WGS sequence"/>
</dbReference>
<dbReference type="EMBL" id="JAGGDJ010000019">
    <property type="protein sequence ID" value="MBO7746491.1"/>
    <property type="molecule type" value="Genomic_DNA"/>
</dbReference>
<gene>
    <name evidence="2" type="ORF">I8J29_19950</name>
</gene>
<evidence type="ECO:0000313" key="3">
    <source>
        <dbReference type="Proteomes" id="UP000670947"/>
    </source>
</evidence>
<organism evidence="2 3">
    <name type="scientific">Paenibacillus artemisiicola</name>
    <dbReference type="NCBI Taxonomy" id="1172618"/>
    <lineage>
        <taxon>Bacteria</taxon>
        <taxon>Bacillati</taxon>
        <taxon>Bacillota</taxon>
        <taxon>Bacilli</taxon>
        <taxon>Bacillales</taxon>
        <taxon>Paenibacillaceae</taxon>
        <taxon>Paenibacillus</taxon>
    </lineage>
</organism>
<evidence type="ECO:0000256" key="1">
    <source>
        <dbReference type="SAM" id="MobiDB-lite"/>
    </source>
</evidence>
<accession>A0ABS3WDR1</accession>
<proteinExistence type="predicted"/>
<feature type="region of interest" description="Disordered" evidence="1">
    <location>
        <begin position="48"/>
        <end position="73"/>
    </location>
</feature>
<sequence length="165" mass="17338">MRRQTIKTAFVGGAVALIVLFGIDIATSGIERINGPVDTIRSALPGMTAATGTSGATGTTGLSGSYGEDRSQAQGDALLPERDVVIAPVPQMTVQDAQHGRTEEEIRREYERKLQEELAKRLPGLPAAGSQSTVNQVADGTAGVLQSISAKGIRLVVSFFEKVTD</sequence>
<keyword evidence="3" id="KW-1185">Reference proteome</keyword>
<comment type="caution">
    <text evidence="2">The sequence shown here is derived from an EMBL/GenBank/DDBJ whole genome shotgun (WGS) entry which is preliminary data.</text>
</comment>
<evidence type="ECO:0000313" key="2">
    <source>
        <dbReference type="EMBL" id="MBO7746491.1"/>
    </source>
</evidence>
<feature type="compositionally biased region" description="Low complexity" evidence="1">
    <location>
        <begin position="48"/>
        <end position="65"/>
    </location>
</feature>
<reference evidence="2 3" key="1">
    <citation type="submission" date="2021-03" db="EMBL/GenBank/DDBJ databases">
        <title>Paenibacillus artemisicola MWE-103 whole genome sequence.</title>
        <authorList>
            <person name="Ham Y.J."/>
        </authorList>
    </citation>
    <scope>NUCLEOTIDE SEQUENCE [LARGE SCALE GENOMIC DNA]</scope>
    <source>
        <strain evidence="2 3">MWE-103</strain>
    </source>
</reference>
<name>A0ABS3WDR1_9BACL</name>
<dbReference type="RefSeq" id="WP_208849266.1">
    <property type="nucleotide sequence ID" value="NZ_JAGGDJ010000019.1"/>
</dbReference>